<feature type="region of interest" description="Disordered" evidence="1">
    <location>
        <begin position="66"/>
        <end position="108"/>
    </location>
</feature>
<evidence type="ECO:0000313" key="2">
    <source>
        <dbReference type="EMBL" id="CAA9265250.1"/>
    </source>
</evidence>
<organism evidence="2">
    <name type="scientific">uncultured Craurococcus sp</name>
    <dbReference type="NCBI Taxonomy" id="1135998"/>
    <lineage>
        <taxon>Bacteria</taxon>
        <taxon>Pseudomonadati</taxon>
        <taxon>Pseudomonadota</taxon>
        <taxon>Alphaproteobacteria</taxon>
        <taxon>Acetobacterales</taxon>
        <taxon>Acetobacteraceae</taxon>
        <taxon>Craurococcus</taxon>
        <taxon>environmental samples</taxon>
    </lineage>
</organism>
<feature type="compositionally biased region" description="Basic and acidic residues" evidence="1">
    <location>
        <begin position="66"/>
        <end position="75"/>
    </location>
</feature>
<accession>A0A6J4IY65</accession>
<protein>
    <submittedName>
        <fullName evidence="2">Uncharacterized protein</fullName>
    </submittedName>
</protein>
<sequence length="149" mass="15188">GDTWPSCLALGRYRDCRTAAGRGAAPGGDATLGAGRPHRRADARCDAAALHRRGCDGGAAAARRADAGGEREWDVGNRLPALPTGDTERGGAAAGHGARPARLPQPGARPVAALPPTCRGLCCNARGSASRHRPARRRIAAPEPAAHAL</sequence>
<feature type="non-terminal residue" evidence="2">
    <location>
        <position position="1"/>
    </location>
</feature>
<proteinExistence type="predicted"/>
<feature type="compositionally biased region" description="Basic residues" evidence="1">
    <location>
        <begin position="129"/>
        <end position="139"/>
    </location>
</feature>
<feature type="non-terminal residue" evidence="2">
    <location>
        <position position="149"/>
    </location>
</feature>
<evidence type="ECO:0000256" key="1">
    <source>
        <dbReference type="SAM" id="MobiDB-lite"/>
    </source>
</evidence>
<reference evidence="2" key="1">
    <citation type="submission" date="2020-02" db="EMBL/GenBank/DDBJ databases">
        <authorList>
            <person name="Meier V. D."/>
        </authorList>
    </citation>
    <scope>NUCLEOTIDE SEQUENCE</scope>
    <source>
        <strain evidence="2">AVDCRST_MAG27</strain>
    </source>
</reference>
<name>A0A6J4IY65_9PROT</name>
<dbReference type="EMBL" id="CADCTD010000126">
    <property type="protein sequence ID" value="CAA9265250.1"/>
    <property type="molecule type" value="Genomic_DNA"/>
</dbReference>
<feature type="region of interest" description="Disordered" evidence="1">
    <location>
        <begin position="129"/>
        <end position="149"/>
    </location>
</feature>
<gene>
    <name evidence="2" type="ORF">AVDCRST_MAG27-3308</name>
</gene>
<dbReference type="AlphaFoldDB" id="A0A6J4IY65"/>